<dbReference type="SUPFAM" id="SSF52540">
    <property type="entry name" value="P-loop containing nucleoside triphosphate hydrolases"/>
    <property type="match status" value="1"/>
</dbReference>
<comment type="catalytic activity">
    <reaction evidence="15 16 17">
        <text>uridine + ATP = UMP + ADP + H(+)</text>
        <dbReference type="Rhea" id="RHEA:16825"/>
        <dbReference type="ChEBI" id="CHEBI:15378"/>
        <dbReference type="ChEBI" id="CHEBI:16704"/>
        <dbReference type="ChEBI" id="CHEBI:30616"/>
        <dbReference type="ChEBI" id="CHEBI:57865"/>
        <dbReference type="ChEBI" id="CHEBI:456216"/>
        <dbReference type="EC" id="2.7.1.48"/>
    </reaction>
</comment>
<dbReference type="EMBL" id="CP104064">
    <property type="protein sequence ID" value="WAH39324.1"/>
    <property type="molecule type" value="Genomic_DNA"/>
</dbReference>
<evidence type="ECO:0000256" key="13">
    <source>
        <dbReference type="ARBA" id="ARBA00031452"/>
    </source>
</evidence>
<keyword evidence="7 16" id="KW-0963">Cytoplasm</keyword>
<evidence type="ECO:0000256" key="1">
    <source>
        <dbReference type="ARBA" id="ARBA00004496"/>
    </source>
</evidence>
<evidence type="ECO:0000313" key="19">
    <source>
        <dbReference type="EMBL" id="WAH39324.1"/>
    </source>
</evidence>
<dbReference type="InterPro" id="IPR026008">
    <property type="entry name" value="Uridine_kinase"/>
</dbReference>
<keyword evidence="11 16" id="KW-0067">ATP-binding</keyword>
<evidence type="ECO:0000256" key="12">
    <source>
        <dbReference type="ARBA" id="ARBA00030641"/>
    </source>
</evidence>
<comment type="similarity">
    <text evidence="4 16 17">Belongs to the uridine kinase family.</text>
</comment>
<evidence type="ECO:0000256" key="2">
    <source>
        <dbReference type="ARBA" id="ARBA00004690"/>
    </source>
</evidence>
<feature type="binding site" evidence="16">
    <location>
        <begin position="8"/>
        <end position="15"/>
    </location>
    <ligand>
        <name>ATP</name>
        <dbReference type="ChEBI" id="CHEBI:30616"/>
    </ligand>
</feature>
<evidence type="ECO:0000256" key="14">
    <source>
        <dbReference type="ARBA" id="ARBA00047436"/>
    </source>
</evidence>
<evidence type="ECO:0000256" key="8">
    <source>
        <dbReference type="ARBA" id="ARBA00022679"/>
    </source>
</evidence>
<evidence type="ECO:0000256" key="17">
    <source>
        <dbReference type="RuleBase" id="RU003825"/>
    </source>
</evidence>
<evidence type="ECO:0000256" key="7">
    <source>
        <dbReference type="ARBA" id="ARBA00022490"/>
    </source>
</evidence>
<dbReference type="InterPro" id="IPR027417">
    <property type="entry name" value="P-loop_NTPase"/>
</dbReference>
<dbReference type="GO" id="GO:0004849">
    <property type="term" value="F:uridine kinase activity"/>
    <property type="evidence" value="ECO:0007669"/>
    <property type="project" value="UniProtKB-EC"/>
</dbReference>
<accession>A0ABY6Z952</accession>
<evidence type="ECO:0000313" key="20">
    <source>
        <dbReference type="Proteomes" id="UP001164803"/>
    </source>
</evidence>
<dbReference type="RefSeq" id="WP_268047010.1">
    <property type="nucleotide sequence ID" value="NZ_CP104064.1"/>
</dbReference>
<organism evidence="19 20">
    <name type="scientific">Alicyclobacillus dauci</name>
    <dbReference type="NCBI Taxonomy" id="1475485"/>
    <lineage>
        <taxon>Bacteria</taxon>
        <taxon>Bacillati</taxon>
        <taxon>Bacillota</taxon>
        <taxon>Bacilli</taxon>
        <taxon>Bacillales</taxon>
        <taxon>Alicyclobacillaceae</taxon>
        <taxon>Alicyclobacillus</taxon>
    </lineage>
</organism>
<evidence type="ECO:0000256" key="15">
    <source>
        <dbReference type="ARBA" id="ARBA00048909"/>
    </source>
</evidence>
<dbReference type="PANTHER" id="PTHR10285">
    <property type="entry name" value="URIDINE KINASE"/>
    <property type="match status" value="1"/>
</dbReference>
<dbReference type="EC" id="2.7.1.48" evidence="5 16"/>
<comment type="subcellular location">
    <subcellularLocation>
        <location evidence="1 16 17">Cytoplasm</location>
    </subcellularLocation>
</comment>
<dbReference type="CDD" id="cd02023">
    <property type="entry name" value="UMPK"/>
    <property type="match status" value="1"/>
</dbReference>
<gene>
    <name evidence="16 19" type="primary">udk</name>
    <name evidence="19" type="ORF">NZD86_22590</name>
</gene>
<dbReference type="InterPro" id="IPR006083">
    <property type="entry name" value="PRK/URK"/>
</dbReference>
<dbReference type="Gene3D" id="3.40.50.300">
    <property type="entry name" value="P-loop containing nucleotide triphosphate hydrolases"/>
    <property type="match status" value="1"/>
</dbReference>
<keyword evidence="8 16" id="KW-0808">Transferase</keyword>
<dbReference type="Pfam" id="PF00485">
    <property type="entry name" value="PRK"/>
    <property type="match status" value="1"/>
</dbReference>
<evidence type="ECO:0000256" key="11">
    <source>
        <dbReference type="ARBA" id="ARBA00022840"/>
    </source>
</evidence>
<feature type="domain" description="Phosphoribulokinase/uridine kinase" evidence="18">
    <location>
        <begin position="4"/>
        <end position="189"/>
    </location>
</feature>
<evidence type="ECO:0000256" key="16">
    <source>
        <dbReference type="HAMAP-Rule" id="MF_00551"/>
    </source>
</evidence>
<comment type="catalytic activity">
    <reaction evidence="14 17">
        <text>cytidine + ATP = CMP + ADP + H(+)</text>
        <dbReference type="Rhea" id="RHEA:24674"/>
        <dbReference type="ChEBI" id="CHEBI:15378"/>
        <dbReference type="ChEBI" id="CHEBI:17562"/>
        <dbReference type="ChEBI" id="CHEBI:30616"/>
        <dbReference type="ChEBI" id="CHEBI:60377"/>
        <dbReference type="ChEBI" id="CHEBI:456216"/>
        <dbReference type="EC" id="2.7.1.48"/>
    </reaction>
</comment>
<evidence type="ECO:0000256" key="3">
    <source>
        <dbReference type="ARBA" id="ARBA00004784"/>
    </source>
</evidence>
<evidence type="ECO:0000256" key="5">
    <source>
        <dbReference type="ARBA" id="ARBA00012137"/>
    </source>
</evidence>
<dbReference type="Proteomes" id="UP001164803">
    <property type="component" value="Chromosome"/>
</dbReference>
<reference evidence="19" key="1">
    <citation type="submission" date="2022-08" db="EMBL/GenBank/DDBJ databases">
        <title>Alicyclobacillus dauci DSM2870, complete genome.</title>
        <authorList>
            <person name="Wang Q."/>
            <person name="Cai R."/>
            <person name="Wang Z."/>
        </authorList>
    </citation>
    <scope>NUCLEOTIDE SEQUENCE</scope>
    <source>
        <strain evidence="19">DSM 28700</strain>
    </source>
</reference>
<dbReference type="PRINTS" id="PR00988">
    <property type="entry name" value="URIDINKINASE"/>
</dbReference>
<comment type="pathway">
    <text evidence="2 16 17">Pyrimidine metabolism; UMP biosynthesis via salvage pathway; UMP from uridine: step 1/1.</text>
</comment>
<evidence type="ECO:0000256" key="4">
    <source>
        <dbReference type="ARBA" id="ARBA00005408"/>
    </source>
</evidence>
<keyword evidence="20" id="KW-1185">Reference proteome</keyword>
<keyword evidence="10 16" id="KW-0418">Kinase</keyword>
<name>A0ABY6Z952_9BACL</name>
<dbReference type="HAMAP" id="MF_00551">
    <property type="entry name" value="Uridine_kinase"/>
    <property type="match status" value="1"/>
</dbReference>
<protein>
    <recommendedName>
        <fullName evidence="6 16">Uridine kinase</fullName>
        <ecNumber evidence="5 16">2.7.1.48</ecNumber>
    </recommendedName>
    <alternativeName>
        <fullName evidence="12 16">Cytidine monophosphokinase</fullName>
    </alternativeName>
    <alternativeName>
        <fullName evidence="13 16">Uridine monophosphokinase</fullName>
    </alternativeName>
</protein>
<proteinExistence type="inferred from homology"/>
<keyword evidence="9 16" id="KW-0547">Nucleotide-binding</keyword>
<evidence type="ECO:0000256" key="9">
    <source>
        <dbReference type="ARBA" id="ARBA00022741"/>
    </source>
</evidence>
<dbReference type="NCBIfam" id="TIGR00235">
    <property type="entry name" value="udk"/>
    <property type="match status" value="1"/>
</dbReference>
<evidence type="ECO:0000256" key="6">
    <source>
        <dbReference type="ARBA" id="ARBA00021478"/>
    </source>
</evidence>
<evidence type="ECO:0000256" key="10">
    <source>
        <dbReference type="ARBA" id="ARBA00022777"/>
    </source>
</evidence>
<sequence length="212" mass="24190">MLTIGIAGGTGSGKTTVAKAILEQLGPDHVTLISQDAYYHDHPELPFSRREQLNYDHPDSFDNDLLRNHLRDLQNGRSVEMPIYDFKKHGRSNHTIHVAVRPVVILEGIHVLVDAELRKLLDIKVFVDTDPDVRVLRRIRRDIEDRGRTIESVYEQYLTTVKPMHDAFIEPSKRFADLIIPEGGENEIAIALLTTRVSQFLTEFSRTRGLES</sequence>
<evidence type="ECO:0000259" key="18">
    <source>
        <dbReference type="Pfam" id="PF00485"/>
    </source>
</evidence>
<comment type="pathway">
    <text evidence="3 16 17">Pyrimidine metabolism; CTP biosynthesis via salvage pathway; CTP from cytidine: step 1/3.</text>
</comment>
<dbReference type="NCBIfam" id="NF004018">
    <property type="entry name" value="PRK05480.1"/>
    <property type="match status" value="1"/>
</dbReference>
<dbReference type="InterPro" id="IPR000764">
    <property type="entry name" value="Uridine_kinase-like"/>
</dbReference>